<dbReference type="Pfam" id="PF08603">
    <property type="entry name" value="CAP_C"/>
    <property type="match status" value="1"/>
</dbReference>
<dbReference type="PANTHER" id="PTHR10652">
    <property type="entry name" value="ADENYLYL CYCLASE-ASSOCIATED PROTEIN"/>
    <property type="match status" value="1"/>
</dbReference>
<dbReference type="InterPro" id="IPR006599">
    <property type="entry name" value="CARP_motif"/>
</dbReference>
<dbReference type="InterPro" id="IPR017901">
    <property type="entry name" value="C-CAP_CF_C-like"/>
</dbReference>
<dbReference type="GO" id="GO:0005737">
    <property type="term" value="C:cytoplasm"/>
    <property type="evidence" value="ECO:0007669"/>
    <property type="project" value="TreeGrafter"/>
</dbReference>
<dbReference type="Pfam" id="PF01213">
    <property type="entry name" value="CAP_N-CM"/>
    <property type="match status" value="1"/>
</dbReference>
<evidence type="ECO:0000259" key="6">
    <source>
        <dbReference type="PROSITE" id="PS51329"/>
    </source>
</evidence>
<feature type="compositionally biased region" description="Low complexity" evidence="5">
    <location>
        <begin position="285"/>
        <end position="294"/>
    </location>
</feature>
<dbReference type="Pfam" id="PF21938">
    <property type="entry name" value="CAP_N"/>
    <property type="match status" value="1"/>
</dbReference>
<dbReference type="GO" id="GO:0003779">
    <property type="term" value="F:actin binding"/>
    <property type="evidence" value="ECO:0007669"/>
    <property type="project" value="InterPro"/>
</dbReference>
<feature type="region of interest" description="Disordered" evidence="5">
    <location>
        <begin position="285"/>
        <end position="308"/>
    </location>
</feature>
<evidence type="ECO:0000256" key="1">
    <source>
        <dbReference type="ARBA" id="ARBA00007659"/>
    </source>
</evidence>
<dbReference type="AlphaFoldDB" id="A0A2U3DQA0"/>
<sequence length="762" mass="81329">MLLAAQPAQDPRDSAGVSATAGGGMVPLVPGLIQYGGGQDTFVPTLPQAPLSAPGPSHASAQLHPVILGLRLVSGSPLHRLHRLGTALSSDRQQHLSIHLLTNAHSPVRPVHRPFDPTSPPEQSCDESSARAARLRAPAPAPSSQPSLSGHGRRRASCATCAGPARSPGRTASPTYILYATTWRRFQPPPSSGPPDLLAQPRTRAIALGCLATPAITSPPPVPRPPSYCRKSVNHFAMAAPNTMHNLTTLIKRLEAATSRLEDIATTTELPKDVPALALGQSVVSPPDASAVSTPPLPPKQPPAEPVPESVEEFDTLLASSVDTYVKLSNELGGIVAQQASEVHRGFQEERKLLLLTTKAAKPELPIFQKLLKPINDVIISVGELKDSNRPDPMYTQLSAVADGIMMLAWVTIENRPYKHVEECLGSAQFFGNRVLKEQKDRHGSPSSTDPKQVEWIQSFYQLFRDLAEYVKQFYPSGITWNPHGQPAEAVAKALSGDVSQPPVAGRSGGPPPPPPPPPPGPPPVLDIKTETPPGTASPSGLGAVFSELNKGAAVTKGLRKVDKSEMTHKNPSLRAGSAVSDRAKSPAPGKKPKPESMRVKKPARKELEGNKWTLENYDKESEPIEINVSLNQSVLISRCNNTTVILKGKANQVTVENSSRLSLVLDTLVSTVDVVKAQNFGLQVFGTIPTVMLDQVDGAQIYLSKESTGTKLFTSKSDGINLNVISSPSDDYKEVPLPSQICSYFDEGKGELVSEIVAHAG</sequence>
<comment type="caution">
    <text evidence="7">The sequence shown here is derived from an EMBL/GenBank/DDBJ whole genome shotgun (WGS) entry which is preliminary data.</text>
</comment>
<dbReference type="InterPro" id="IPR013912">
    <property type="entry name" value="Adenylate_cyclase-assoc_CAP_C"/>
</dbReference>
<dbReference type="InterPro" id="IPR018106">
    <property type="entry name" value="CAP_CS_N"/>
</dbReference>
<dbReference type="InterPro" id="IPR053950">
    <property type="entry name" value="CAP_N"/>
</dbReference>
<dbReference type="PROSITE" id="PS51329">
    <property type="entry name" value="C_CAP_COFACTOR_C"/>
    <property type="match status" value="1"/>
</dbReference>
<dbReference type="FunFam" id="1.25.40.330:FF:000001">
    <property type="entry name" value="Adenylyl cyclase-associated protein"/>
    <property type="match status" value="1"/>
</dbReference>
<dbReference type="GO" id="GO:0019933">
    <property type="term" value="P:cAMP-mediated signaling"/>
    <property type="evidence" value="ECO:0007669"/>
    <property type="project" value="TreeGrafter"/>
</dbReference>
<name>A0A2U3DQA0_PURLI</name>
<dbReference type="InterPro" id="IPR001837">
    <property type="entry name" value="Adenylate_cyclase-assoc_CAP"/>
</dbReference>
<protein>
    <recommendedName>
        <fullName evidence="3 4">Adenylyl cyclase-associated protein</fullName>
    </recommendedName>
</protein>
<feature type="compositionally biased region" description="Basic and acidic residues" evidence="5">
    <location>
        <begin position="593"/>
        <end position="604"/>
    </location>
</feature>
<dbReference type="PROSITE" id="PS01088">
    <property type="entry name" value="CAP_1"/>
    <property type="match status" value="1"/>
</dbReference>
<feature type="compositionally biased region" description="Pro residues" evidence="5">
    <location>
        <begin position="510"/>
        <end position="525"/>
    </location>
</feature>
<feature type="compositionally biased region" description="Pro residues" evidence="5">
    <location>
        <begin position="295"/>
        <end position="306"/>
    </location>
</feature>
<feature type="region of interest" description="Disordered" evidence="5">
    <location>
        <begin position="105"/>
        <end position="173"/>
    </location>
</feature>
<evidence type="ECO:0000256" key="2">
    <source>
        <dbReference type="ARBA" id="ARBA00054756"/>
    </source>
</evidence>
<gene>
    <name evidence="7" type="ORF">PCL_10473</name>
</gene>
<dbReference type="InterPro" id="IPR036223">
    <property type="entry name" value="CAP_C_sf"/>
</dbReference>
<proteinExistence type="inferred from homology"/>
<evidence type="ECO:0000256" key="3">
    <source>
        <dbReference type="ARBA" id="ARBA00072052"/>
    </source>
</evidence>
<dbReference type="InterPro" id="IPR036222">
    <property type="entry name" value="CAP_N_sf"/>
</dbReference>
<comment type="function">
    <text evidence="2">The N-terminal domain binds to adenylyl cyclase, thereby enabling adenylyl cyclase to be activated by upstream regulatory signals, such as Ras. The C-terminal domain is required for normal cellular morphology and growth control.</text>
</comment>
<dbReference type="FunFam" id="2.160.20.70:FF:000008">
    <property type="entry name" value="Adenylyl cyclase-associated protein"/>
    <property type="match status" value="1"/>
</dbReference>
<dbReference type="SUPFAM" id="SSF69340">
    <property type="entry name" value="C-terminal domain of adenylylcyclase associated protein"/>
    <property type="match status" value="1"/>
</dbReference>
<dbReference type="PANTHER" id="PTHR10652:SF0">
    <property type="entry name" value="ADENYLYL CYCLASE-ASSOCIATED PROTEIN"/>
    <property type="match status" value="1"/>
</dbReference>
<evidence type="ECO:0000256" key="4">
    <source>
        <dbReference type="RuleBase" id="RU000647"/>
    </source>
</evidence>
<dbReference type="GO" id="GO:0007015">
    <property type="term" value="P:actin filament organization"/>
    <property type="evidence" value="ECO:0007669"/>
    <property type="project" value="TreeGrafter"/>
</dbReference>
<dbReference type="EMBL" id="LCWV01000063">
    <property type="protein sequence ID" value="PWI64430.1"/>
    <property type="molecule type" value="Genomic_DNA"/>
</dbReference>
<dbReference type="GO" id="GO:0008179">
    <property type="term" value="F:adenylate cyclase binding"/>
    <property type="evidence" value="ECO:0007669"/>
    <property type="project" value="TreeGrafter"/>
</dbReference>
<evidence type="ECO:0000256" key="5">
    <source>
        <dbReference type="SAM" id="MobiDB-lite"/>
    </source>
</evidence>
<feature type="domain" description="C-CAP/cofactor C-like" evidence="6">
    <location>
        <begin position="603"/>
        <end position="738"/>
    </location>
</feature>
<dbReference type="InterPro" id="IPR013992">
    <property type="entry name" value="Adenylate_cyclase-assoc_CAP_N"/>
</dbReference>
<organism evidence="7 8">
    <name type="scientific">Purpureocillium lilacinum</name>
    <name type="common">Paecilomyces lilacinus</name>
    <dbReference type="NCBI Taxonomy" id="33203"/>
    <lineage>
        <taxon>Eukaryota</taxon>
        <taxon>Fungi</taxon>
        <taxon>Dikarya</taxon>
        <taxon>Ascomycota</taxon>
        <taxon>Pezizomycotina</taxon>
        <taxon>Sordariomycetes</taxon>
        <taxon>Hypocreomycetidae</taxon>
        <taxon>Hypocreales</taxon>
        <taxon>Ophiocordycipitaceae</taxon>
        <taxon>Purpureocillium</taxon>
    </lineage>
</organism>
<comment type="similarity">
    <text evidence="1 4">Belongs to the CAP family.</text>
</comment>
<dbReference type="InterPro" id="IPR016098">
    <property type="entry name" value="CAP/MinC_C"/>
</dbReference>
<evidence type="ECO:0000313" key="7">
    <source>
        <dbReference type="EMBL" id="PWI64430.1"/>
    </source>
</evidence>
<dbReference type="Gene3D" id="1.25.40.330">
    <property type="entry name" value="Adenylate cyclase-associated CAP, N-terminal domain"/>
    <property type="match status" value="1"/>
</dbReference>
<feature type="compositionally biased region" description="Basic and acidic residues" evidence="5">
    <location>
        <begin position="560"/>
        <end position="569"/>
    </location>
</feature>
<dbReference type="Gene3D" id="2.160.20.70">
    <property type="match status" value="1"/>
</dbReference>
<evidence type="ECO:0000313" key="8">
    <source>
        <dbReference type="Proteomes" id="UP000245956"/>
    </source>
</evidence>
<dbReference type="Proteomes" id="UP000245956">
    <property type="component" value="Unassembled WGS sequence"/>
</dbReference>
<dbReference type="SMART" id="SM00673">
    <property type="entry name" value="CARP"/>
    <property type="match status" value="2"/>
</dbReference>
<dbReference type="SUPFAM" id="SSF101278">
    <property type="entry name" value="N-terminal domain of adenylylcyclase associated protein, CAP"/>
    <property type="match status" value="1"/>
</dbReference>
<reference evidence="7 8" key="1">
    <citation type="journal article" date="2016" name="Front. Microbiol.">
        <title>Genome and transcriptome sequences reveal the specific parasitism of the nematophagous Purpureocillium lilacinum 36-1.</title>
        <authorList>
            <person name="Xie J."/>
            <person name="Li S."/>
            <person name="Mo C."/>
            <person name="Xiao X."/>
            <person name="Peng D."/>
            <person name="Wang G."/>
            <person name="Xiao Y."/>
        </authorList>
    </citation>
    <scope>NUCLEOTIDE SEQUENCE [LARGE SCALE GENOMIC DNA]</scope>
    <source>
        <strain evidence="7 8">36-1</strain>
    </source>
</reference>
<feature type="region of interest" description="Disordered" evidence="5">
    <location>
        <begin position="558"/>
        <end position="604"/>
    </location>
</feature>
<feature type="compositionally biased region" description="Low complexity" evidence="5">
    <location>
        <begin position="130"/>
        <end position="149"/>
    </location>
</feature>
<feature type="region of interest" description="Disordered" evidence="5">
    <location>
        <begin position="495"/>
        <end position="544"/>
    </location>
</feature>
<accession>A0A2U3DQA0</accession>